<reference evidence="3" key="1">
    <citation type="submission" date="2022-11" db="UniProtKB">
        <authorList>
            <consortium name="WormBaseParasite"/>
        </authorList>
    </citation>
    <scope>IDENTIFICATION</scope>
</reference>
<dbReference type="AlphaFoldDB" id="A0A914CIZ2"/>
<organism evidence="2 3">
    <name type="scientific">Acrobeloides nanus</name>
    <dbReference type="NCBI Taxonomy" id="290746"/>
    <lineage>
        <taxon>Eukaryota</taxon>
        <taxon>Metazoa</taxon>
        <taxon>Ecdysozoa</taxon>
        <taxon>Nematoda</taxon>
        <taxon>Chromadorea</taxon>
        <taxon>Rhabditida</taxon>
        <taxon>Tylenchina</taxon>
        <taxon>Cephalobomorpha</taxon>
        <taxon>Cephaloboidea</taxon>
        <taxon>Cephalobidae</taxon>
        <taxon>Acrobeloides</taxon>
    </lineage>
</organism>
<protein>
    <submittedName>
        <fullName evidence="3">Uncharacterized protein</fullName>
    </submittedName>
</protein>
<dbReference type="Pfam" id="PF17305">
    <property type="entry name" value="DUF5354"/>
    <property type="match status" value="1"/>
</dbReference>
<feature type="signal peptide" evidence="1">
    <location>
        <begin position="1"/>
        <end position="20"/>
    </location>
</feature>
<sequence>MATLSLKLLFIFMIAKIAFSLKCYQSNRETGEINLIEDDALIYCTVFPSILESNRFTRSASDGLRAEELDKPFENFFEENDNIYQLRSVCLFEEYDWPKAWNPKFNRGKKVPEIEFSLRCICNTDLCNSPNSFSSHINSLA</sequence>
<proteinExistence type="predicted"/>
<evidence type="ECO:0000256" key="1">
    <source>
        <dbReference type="SAM" id="SignalP"/>
    </source>
</evidence>
<keyword evidence="1" id="KW-0732">Signal</keyword>
<dbReference type="Proteomes" id="UP000887540">
    <property type="component" value="Unplaced"/>
</dbReference>
<evidence type="ECO:0000313" key="2">
    <source>
        <dbReference type="Proteomes" id="UP000887540"/>
    </source>
</evidence>
<accession>A0A914CIZ2</accession>
<keyword evidence="2" id="KW-1185">Reference proteome</keyword>
<dbReference type="InterPro" id="IPR035291">
    <property type="entry name" value="DUF5354"/>
</dbReference>
<name>A0A914CIZ2_9BILA</name>
<dbReference type="WBParaSite" id="ACRNAN_scaffold1113.g18016.t1">
    <property type="protein sequence ID" value="ACRNAN_scaffold1113.g18016.t1"/>
    <property type="gene ID" value="ACRNAN_scaffold1113.g18016"/>
</dbReference>
<feature type="chain" id="PRO_5037702321" evidence="1">
    <location>
        <begin position="21"/>
        <end position="141"/>
    </location>
</feature>
<evidence type="ECO:0000313" key="3">
    <source>
        <dbReference type="WBParaSite" id="ACRNAN_scaffold1113.g18016.t1"/>
    </source>
</evidence>